<evidence type="ECO:0000256" key="1">
    <source>
        <dbReference type="SAM" id="MobiDB-lite"/>
    </source>
</evidence>
<feature type="region of interest" description="Disordered" evidence="1">
    <location>
        <begin position="118"/>
        <end position="158"/>
    </location>
</feature>
<feature type="compositionally biased region" description="Basic and acidic residues" evidence="1">
    <location>
        <begin position="80"/>
        <end position="92"/>
    </location>
</feature>
<proteinExistence type="predicted"/>
<protein>
    <submittedName>
        <fullName evidence="2">Uncharacterized protein</fullName>
    </submittedName>
</protein>
<name>A0A835YYT2_9STRA</name>
<evidence type="ECO:0000313" key="3">
    <source>
        <dbReference type="Proteomes" id="UP000664859"/>
    </source>
</evidence>
<dbReference type="Proteomes" id="UP000664859">
    <property type="component" value="Unassembled WGS sequence"/>
</dbReference>
<dbReference type="EMBL" id="JAFCMP010000179">
    <property type="protein sequence ID" value="KAG5184116.1"/>
    <property type="molecule type" value="Genomic_DNA"/>
</dbReference>
<gene>
    <name evidence="2" type="ORF">JKP88DRAFT_244982</name>
</gene>
<accession>A0A835YYT2</accession>
<comment type="caution">
    <text evidence="2">The sequence shown here is derived from an EMBL/GenBank/DDBJ whole genome shotgun (WGS) entry which is preliminary data.</text>
</comment>
<dbReference type="AlphaFoldDB" id="A0A835YYT2"/>
<organism evidence="2 3">
    <name type="scientific">Tribonema minus</name>
    <dbReference type="NCBI Taxonomy" id="303371"/>
    <lineage>
        <taxon>Eukaryota</taxon>
        <taxon>Sar</taxon>
        <taxon>Stramenopiles</taxon>
        <taxon>Ochrophyta</taxon>
        <taxon>PX clade</taxon>
        <taxon>Xanthophyceae</taxon>
        <taxon>Tribonematales</taxon>
        <taxon>Tribonemataceae</taxon>
        <taxon>Tribonema</taxon>
    </lineage>
</organism>
<feature type="compositionally biased region" description="Acidic residues" evidence="1">
    <location>
        <begin position="13"/>
        <end position="29"/>
    </location>
</feature>
<keyword evidence="3" id="KW-1185">Reference proteome</keyword>
<feature type="compositionally biased region" description="Low complexity" evidence="1">
    <location>
        <begin position="30"/>
        <end position="39"/>
    </location>
</feature>
<feature type="compositionally biased region" description="Pro residues" evidence="1">
    <location>
        <begin position="120"/>
        <end position="131"/>
    </location>
</feature>
<evidence type="ECO:0000313" key="2">
    <source>
        <dbReference type="EMBL" id="KAG5184116.1"/>
    </source>
</evidence>
<feature type="compositionally biased region" description="Acidic residues" evidence="1">
    <location>
        <begin position="46"/>
        <end position="60"/>
    </location>
</feature>
<sequence>MSAADCNPSIWESEAEVASDVEVSDDESEVSSSDADTSDQAFIAESSEEEYSDSASDEEASAQSSGEPDMEQQPEPTCETGERGTPRVETKARRSRRVILDTDDEEVLVVDAVVSDNVTPMPPRVFSPHTPPSEDGHNSAFECASQGEVDMDETSGDSALCSKRLKEAADSLTLRNKKRVKRAL</sequence>
<reference evidence="2" key="1">
    <citation type="submission" date="2021-02" db="EMBL/GenBank/DDBJ databases">
        <title>First Annotated Genome of the Yellow-green Alga Tribonema minus.</title>
        <authorList>
            <person name="Mahan K.M."/>
        </authorList>
    </citation>
    <scope>NUCLEOTIDE SEQUENCE</scope>
    <source>
        <strain evidence="2">UTEX B ZZ1240</strain>
    </source>
</reference>
<feature type="region of interest" description="Disordered" evidence="1">
    <location>
        <begin position="1"/>
        <end position="96"/>
    </location>
</feature>